<gene>
    <name evidence="1" type="ORF">FRX31_034876</name>
</gene>
<proteinExistence type="predicted"/>
<comment type="caution">
    <text evidence="1">The sequence shown here is derived from an EMBL/GenBank/DDBJ whole genome shotgun (WGS) entry which is preliminary data.</text>
</comment>
<accession>A0A7J6USL8</accession>
<organism evidence="1 2">
    <name type="scientific">Thalictrum thalictroides</name>
    <name type="common">Rue-anemone</name>
    <name type="synonym">Anemone thalictroides</name>
    <dbReference type="NCBI Taxonomy" id="46969"/>
    <lineage>
        <taxon>Eukaryota</taxon>
        <taxon>Viridiplantae</taxon>
        <taxon>Streptophyta</taxon>
        <taxon>Embryophyta</taxon>
        <taxon>Tracheophyta</taxon>
        <taxon>Spermatophyta</taxon>
        <taxon>Magnoliopsida</taxon>
        <taxon>Ranunculales</taxon>
        <taxon>Ranunculaceae</taxon>
        <taxon>Thalictroideae</taxon>
        <taxon>Thalictrum</taxon>
    </lineage>
</organism>
<sequence>MTCSVLSEPTKEGLRAKPGLLLARLQDRTFTIHGKKLYFATNKSVVAVNHTQEWKTSFQSLFTALNLDAKKERDYNLKIYL</sequence>
<evidence type="ECO:0000313" key="2">
    <source>
        <dbReference type="Proteomes" id="UP000554482"/>
    </source>
</evidence>
<dbReference type="EMBL" id="JABWDY010043917">
    <property type="protein sequence ID" value="KAF5175537.1"/>
    <property type="molecule type" value="Genomic_DNA"/>
</dbReference>
<protein>
    <submittedName>
        <fullName evidence="1">Uncharacterized protein</fullName>
    </submittedName>
</protein>
<reference evidence="1 2" key="1">
    <citation type="submission" date="2020-06" db="EMBL/GenBank/DDBJ databases">
        <title>Transcriptomic and genomic resources for Thalictrum thalictroides and T. hernandezii: Facilitating candidate gene discovery in an emerging model plant lineage.</title>
        <authorList>
            <person name="Arias T."/>
            <person name="Riano-Pachon D.M."/>
            <person name="Di Stilio V.S."/>
        </authorList>
    </citation>
    <scope>NUCLEOTIDE SEQUENCE [LARGE SCALE GENOMIC DNA]</scope>
    <source>
        <strain evidence="2">cv. WT478/WT964</strain>
        <tissue evidence="1">Leaves</tissue>
    </source>
</reference>
<name>A0A7J6USL8_THATH</name>
<evidence type="ECO:0000313" key="1">
    <source>
        <dbReference type="EMBL" id="KAF5175537.1"/>
    </source>
</evidence>
<dbReference type="AlphaFoldDB" id="A0A7J6USL8"/>
<keyword evidence="2" id="KW-1185">Reference proteome</keyword>
<dbReference type="Proteomes" id="UP000554482">
    <property type="component" value="Unassembled WGS sequence"/>
</dbReference>